<dbReference type="InterPro" id="IPR025420">
    <property type="entry name" value="DUF4143"/>
</dbReference>
<dbReference type="EMBL" id="CP014227">
    <property type="protein sequence ID" value="AMD85062.1"/>
    <property type="molecule type" value="Genomic_DNA"/>
</dbReference>
<name>A0ABM5XCV9_9FLAO</name>
<keyword evidence="3" id="KW-1185">Reference proteome</keyword>
<dbReference type="PANTHER" id="PTHR33295:SF7">
    <property type="entry name" value="ATPASE"/>
    <property type="match status" value="1"/>
</dbReference>
<feature type="domain" description="DUF4143" evidence="1">
    <location>
        <begin position="80"/>
        <end position="254"/>
    </location>
</feature>
<dbReference type="PANTHER" id="PTHR33295">
    <property type="entry name" value="ATPASE"/>
    <property type="match status" value="1"/>
</dbReference>
<protein>
    <recommendedName>
        <fullName evidence="1">DUF4143 domain-containing protein</fullName>
    </recommendedName>
</protein>
<sequence length="322" mass="36700">MYPMSFDEFLEACGEHFLIKARNKNTSGESLSVATHDKLVYLMRRYMLVGGMPKAVAKWVETGKYLECQKIHDSIIQSYEDDFSKYQSKADPTLLQLTMRSIAIQNRNKFIYQRVGEAYRAVDVKKAIEALILAGVVIPITHTAANGFPLGCEADVNYRKLLLFDTGITLRILQMNIDETSEITEQIIIASAQDLVNKGAIAEQITGLELIRYRNPNLRQELFYWVRKANGAQSEIDFLTSSNQKIVPIEVKSGIQGGMKSLWLFMREKKLNKGIRVSLENFGKFNHTDTRDNDAIREVRICPLYAISMLPRLLVHKLEISE</sequence>
<organism evidence="2 3">
    <name type="scientific">Capnocytophaga haemolytica</name>
    <dbReference type="NCBI Taxonomy" id="45243"/>
    <lineage>
        <taxon>Bacteria</taxon>
        <taxon>Pseudomonadati</taxon>
        <taxon>Bacteroidota</taxon>
        <taxon>Flavobacteriia</taxon>
        <taxon>Flavobacteriales</taxon>
        <taxon>Flavobacteriaceae</taxon>
        <taxon>Capnocytophaga</taxon>
    </lineage>
</organism>
<evidence type="ECO:0000259" key="1">
    <source>
        <dbReference type="Pfam" id="PF13635"/>
    </source>
</evidence>
<evidence type="ECO:0000313" key="3">
    <source>
        <dbReference type="Proteomes" id="UP000065822"/>
    </source>
</evidence>
<evidence type="ECO:0000313" key="2">
    <source>
        <dbReference type="EMBL" id="AMD85062.1"/>
    </source>
</evidence>
<reference evidence="2 3" key="1">
    <citation type="submission" date="2016-02" db="EMBL/GenBank/DDBJ databases">
        <authorList>
            <person name="Holder M.E."/>
            <person name="Ajami N.J."/>
            <person name="Petrosino J.F."/>
        </authorList>
    </citation>
    <scope>NUCLEOTIDE SEQUENCE [LARGE SCALE GENOMIC DNA]</scope>
    <source>
        <strain evidence="2 3">CCUG 32990</strain>
    </source>
</reference>
<dbReference type="Pfam" id="PF13635">
    <property type="entry name" value="DUF4143"/>
    <property type="match status" value="1"/>
</dbReference>
<accession>A0ABM5XCV9</accession>
<proteinExistence type="predicted"/>
<gene>
    <name evidence="2" type="ORF">AXF12_05740</name>
</gene>
<dbReference type="Proteomes" id="UP000065822">
    <property type="component" value="Chromosome"/>
</dbReference>